<proteinExistence type="predicted"/>
<evidence type="ECO:0000259" key="1">
    <source>
        <dbReference type="Pfam" id="PF05050"/>
    </source>
</evidence>
<name>A0AAV3XCN8_9CYAN</name>
<accession>A0AAV3XCN8</accession>
<dbReference type="EMBL" id="BLAY01000048">
    <property type="protein sequence ID" value="GET38580.1"/>
    <property type="molecule type" value="Genomic_DNA"/>
</dbReference>
<dbReference type="PANTHER" id="PTHR36973">
    <property type="entry name" value="SLL1456 PROTEIN-RELATED"/>
    <property type="match status" value="1"/>
</dbReference>
<feature type="domain" description="Methyltransferase FkbM" evidence="1">
    <location>
        <begin position="49"/>
        <end position="221"/>
    </location>
</feature>
<dbReference type="Gene3D" id="3.40.50.150">
    <property type="entry name" value="Vaccinia Virus protein VP39"/>
    <property type="match status" value="1"/>
</dbReference>
<dbReference type="PANTHER" id="PTHR36973:SF4">
    <property type="entry name" value="NODULATION PROTEIN"/>
    <property type="match status" value="1"/>
</dbReference>
<dbReference type="InterPro" id="IPR006342">
    <property type="entry name" value="FkbM_mtfrase"/>
</dbReference>
<organism evidence="2 3">
    <name type="scientific">Microseira wollei NIES-4236</name>
    <dbReference type="NCBI Taxonomy" id="2530354"/>
    <lineage>
        <taxon>Bacteria</taxon>
        <taxon>Bacillati</taxon>
        <taxon>Cyanobacteriota</taxon>
        <taxon>Cyanophyceae</taxon>
        <taxon>Oscillatoriophycideae</taxon>
        <taxon>Aerosakkonematales</taxon>
        <taxon>Aerosakkonemataceae</taxon>
        <taxon>Microseira</taxon>
    </lineage>
</organism>
<sequence>MPEFNQKKLNKLIYEISNKIINLIGNLLVKDWEQRLLGLSKLSIKTIIDVGANEGQFYQKISQLFPKAKIYAFEPLPDPCKKVKAWARKQKGKVTVFNLALGDTVQEIEIQQHLFFTASSSILNTTKFCEKMYPMTKKQEKILVQQSTLDREISQLLEPPQSDILIKLDVQGYEDRVIRGGVETFAKAKACIVEISLKQLYENQAQFKDIFTLMDNLGYKYCGNLDQVCDRDGSVLFLNAVFIK</sequence>
<dbReference type="GO" id="GO:0008171">
    <property type="term" value="F:O-methyltransferase activity"/>
    <property type="evidence" value="ECO:0007669"/>
    <property type="project" value="TreeGrafter"/>
</dbReference>
<dbReference type="AlphaFoldDB" id="A0AAV3XCN8"/>
<comment type="caution">
    <text evidence="2">The sequence shown here is derived from an EMBL/GenBank/DDBJ whole genome shotgun (WGS) entry which is preliminary data.</text>
</comment>
<gene>
    <name evidence="2" type="ORF">MiSe_33380</name>
</gene>
<dbReference type="Pfam" id="PF05050">
    <property type="entry name" value="Methyltransf_21"/>
    <property type="match status" value="1"/>
</dbReference>
<dbReference type="InterPro" id="IPR029063">
    <property type="entry name" value="SAM-dependent_MTases_sf"/>
</dbReference>
<dbReference type="NCBIfam" id="TIGR01444">
    <property type="entry name" value="fkbM_fam"/>
    <property type="match status" value="1"/>
</dbReference>
<evidence type="ECO:0000313" key="2">
    <source>
        <dbReference type="EMBL" id="GET38580.1"/>
    </source>
</evidence>
<evidence type="ECO:0000313" key="3">
    <source>
        <dbReference type="Proteomes" id="UP001050975"/>
    </source>
</evidence>
<keyword evidence="3" id="KW-1185">Reference proteome</keyword>
<reference evidence="2" key="1">
    <citation type="submission" date="2019-10" db="EMBL/GenBank/DDBJ databases">
        <title>Draft genome sequece of Microseira wollei NIES-4236.</title>
        <authorList>
            <person name="Yamaguchi H."/>
            <person name="Suzuki S."/>
            <person name="Kawachi M."/>
        </authorList>
    </citation>
    <scope>NUCLEOTIDE SEQUENCE</scope>
    <source>
        <strain evidence="2">NIES-4236</strain>
    </source>
</reference>
<dbReference type="Proteomes" id="UP001050975">
    <property type="component" value="Unassembled WGS sequence"/>
</dbReference>
<dbReference type="RefSeq" id="WP_226582456.1">
    <property type="nucleotide sequence ID" value="NZ_BLAY01000048.1"/>
</dbReference>
<dbReference type="SUPFAM" id="SSF53335">
    <property type="entry name" value="S-adenosyl-L-methionine-dependent methyltransferases"/>
    <property type="match status" value="1"/>
</dbReference>
<dbReference type="InterPro" id="IPR053188">
    <property type="entry name" value="FkbM_Methyltransferase"/>
</dbReference>
<protein>
    <recommendedName>
        <fullName evidence="1">Methyltransferase FkbM domain-containing protein</fullName>
    </recommendedName>
</protein>